<keyword evidence="10" id="KW-1185">Reference proteome</keyword>
<dbReference type="GO" id="GO:0006508">
    <property type="term" value="P:proteolysis"/>
    <property type="evidence" value="ECO:0007669"/>
    <property type="project" value="UniProtKB-KW"/>
</dbReference>
<comment type="caution">
    <text evidence="9">The sequence shown here is derived from an EMBL/GenBank/DDBJ whole genome shotgun (WGS) entry which is preliminary data.</text>
</comment>
<comment type="cofactor">
    <cofactor evidence="8">
        <name>a divalent metal cation</name>
        <dbReference type="ChEBI" id="CHEBI:60240"/>
    </cofactor>
    <text evidence="8">Binds 2 divalent metal cations per subunit.</text>
</comment>
<dbReference type="Gene3D" id="3.40.630.10">
    <property type="entry name" value="Zn peptidases"/>
    <property type="match status" value="1"/>
</dbReference>
<feature type="binding site" evidence="8">
    <location>
        <position position="171"/>
    </location>
    <ligand>
        <name>Zn(2+)</name>
        <dbReference type="ChEBI" id="CHEBI:29105"/>
        <label>2</label>
    </ligand>
</feature>
<dbReference type="PANTHER" id="PTHR32481">
    <property type="entry name" value="AMINOPEPTIDASE"/>
    <property type="match status" value="1"/>
</dbReference>
<dbReference type="EMBL" id="BMFV01000011">
    <property type="protein sequence ID" value="GGH80750.1"/>
    <property type="molecule type" value="Genomic_DNA"/>
</dbReference>
<dbReference type="PANTHER" id="PTHR32481:SF0">
    <property type="entry name" value="AMINOPEPTIDASE YPDE-RELATED"/>
    <property type="match status" value="1"/>
</dbReference>
<evidence type="ECO:0000256" key="4">
    <source>
        <dbReference type="ARBA" id="ARBA00022723"/>
    </source>
</evidence>
<dbReference type="InterPro" id="IPR023367">
    <property type="entry name" value="Peptidase_M42_dom2"/>
</dbReference>
<feature type="active site" description="Proton acceptor" evidence="7">
    <location>
        <position position="203"/>
    </location>
</feature>
<dbReference type="InterPro" id="IPR051464">
    <property type="entry name" value="Peptidase_M42_aminopept"/>
</dbReference>
<evidence type="ECO:0000256" key="3">
    <source>
        <dbReference type="ARBA" id="ARBA00022670"/>
    </source>
</evidence>
<evidence type="ECO:0000256" key="2">
    <source>
        <dbReference type="ARBA" id="ARBA00022438"/>
    </source>
</evidence>
<evidence type="ECO:0000313" key="9">
    <source>
        <dbReference type="EMBL" id="GGH80750.1"/>
    </source>
</evidence>
<feature type="binding site" evidence="8">
    <location>
        <position position="62"/>
    </location>
    <ligand>
        <name>Zn(2+)</name>
        <dbReference type="ChEBI" id="CHEBI:29105"/>
        <label>1</label>
    </ligand>
</feature>
<evidence type="ECO:0000256" key="5">
    <source>
        <dbReference type="ARBA" id="ARBA00022801"/>
    </source>
</evidence>
<comment type="similarity">
    <text evidence="1 6">Belongs to the peptidase M42 family.</text>
</comment>
<dbReference type="InterPro" id="IPR008007">
    <property type="entry name" value="Peptidase_M42"/>
</dbReference>
<dbReference type="Gene3D" id="2.40.30.40">
    <property type="entry name" value="Peptidase M42, domain 2"/>
    <property type="match status" value="1"/>
</dbReference>
<dbReference type="Pfam" id="PF05343">
    <property type="entry name" value="Peptidase_M42"/>
    <property type="match status" value="1"/>
</dbReference>
<dbReference type="SUPFAM" id="SSF101821">
    <property type="entry name" value="Aminopeptidase/glucanase lid domain"/>
    <property type="match status" value="1"/>
</dbReference>
<reference evidence="9" key="1">
    <citation type="journal article" date="2014" name="Int. J. Syst. Evol. Microbiol.">
        <title>Complete genome sequence of Corynebacterium casei LMG S-19264T (=DSM 44701T), isolated from a smear-ripened cheese.</title>
        <authorList>
            <consortium name="US DOE Joint Genome Institute (JGI-PGF)"/>
            <person name="Walter F."/>
            <person name="Albersmeier A."/>
            <person name="Kalinowski J."/>
            <person name="Ruckert C."/>
        </authorList>
    </citation>
    <scope>NUCLEOTIDE SEQUENCE</scope>
    <source>
        <strain evidence="9">CGMCC 1.12777</strain>
    </source>
</reference>
<gene>
    <name evidence="9" type="ORF">GCM10007096_17620</name>
</gene>
<feature type="binding site" evidence="8">
    <location>
        <position position="204"/>
    </location>
    <ligand>
        <name>Zn(2+)</name>
        <dbReference type="ChEBI" id="CHEBI:29105"/>
        <label>2</label>
    </ligand>
</feature>
<dbReference type="AlphaFoldDB" id="A0A8J2ZVL0"/>
<dbReference type="SUPFAM" id="SSF53187">
    <property type="entry name" value="Zn-dependent exopeptidases"/>
    <property type="match status" value="1"/>
</dbReference>
<sequence length="349" mass="37913">MNKDFLLELLKTPSPSSQEMAIQKKWMTYITPYAHKVETDGAGNVIASLNPDADFKVLLAGHCDEIGMAIKRIDDDGFLRVEKMGGIGAKPAIGMKVEILGSGKRLTGVIGANAEHHGGVKDDFDFDDLYIDCGATSKEEMEQYVQVGDLAVYKRSPEFLENNRLTGRGLDNRTGAFIVAEVLRKLSEKSPKVGVYAVSTVNEETNMGGAYFAAANIQPTFAIACDVTFATDYPGANDGKSVDVKLDGGPVLAKGAPINIKVNKLLEKTAQNLKMDVQYELTPRNTGTDADRMRLTGKGVPIALVSLPLRYMHSPVETVSMKDLEQEIELLVETILSLNGNESVKPLED</sequence>
<dbReference type="GO" id="GO:0046872">
    <property type="term" value="F:metal ion binding"/>
    <property type="evidence" value="ECO:0007669"/>
    <property type="project" value="UniProtKB-UniRule"/>
</dbReference>
<feature type="binding site" evidence="8">
    <location>
        <position position="226"/>
    </location>
    <ligand>
        <name>Zn(2+)</name>
        <dbReference type="ChEBI" id="CHEBI:29105"/>
        <label>1</label>
    </ligand>
</feature>
<feature type="binding site" evidence="8">
    <location>
        <position position="313"/>
    </location>
    <ligand>
        <name>Zn(2+)</name>
        <dbReference type="ChEBI" id="CHEBI:29105"/>
        <label>2</label>
    </ligand>
</feature>
<dbReference type="Proteomes" id="UP000656813">
    <property type="component" value="Unassembled WGS sequence"/>
</dbReference>
<accession>A0A8J2ZVL0</accession>
<reference evidence="9" key="2">
    <citation type="submission" date="2020-09" db="EMBL/GenBank/DDBJ databases">
        <authorList>
            <person name="Sun Q."/>
            <person name="Zhou Y."/>
        </authorList>
    </citation>
    <scope>NUCLEOTIDE SEQUENCE</scope>
    <source>
        <strain evidence="9">CGMCC 1.12777</strain>
    </source>
</reference>
<proteinExistence type="inferred from homology"/>
<evidence type="ECO:0000313" key="10">
    <source>
        <dbReference type="Proteomes" id="UP000656813"/>
    </source>
</evidence>
<protein>
    <submittedName>
        <fullName evidence="9">Hydrolase</fullName>
    </submittedName>
</protein>
<evidence type="ECO:0000256" key="7">
    <source>
        <dbReference type="PIRSR" id="PIRSR001123-1"/>
    </source>
</evidence>
<evidence type="ECO:0000256" key="1">
    <source>
        <dbReference type="ARBA" id="ARBA00006272"/>
    </source>
</evidence>
<dbReference type="PIRSF" id="PIRSF001123">
    <property type="entry name" value="PepA_GA"/>
    <property type="match status" value="1"/>
</dbReference>
<name>A0A8J2ZVL0_9BACL</name>
<organism evidence="9 10">
    <name type="scientific">Pullulanibacillus pueri</name>
    <dbReference type="NCBI Taxonomy" id="1437324"/>
    <lineage>
        <taxon>Bacteria</taxon>
        <taxon>Bacillati</taxon>
        <taxon>Bacillota</taxon>
        <taxon>Bacilli</taxon>
        <taxon>Bacillales</taxon>
        <taxon>Sporolactobacillaceae</taxon>
        <taxon>Pullulanibacillus</taxon>
    </lineage>
</organism>
<feature type="binding site" evidence="8">
    <location>
        <position position="171"/>
    </location>
    <ligand>
        <name>Zn(2+)</name>
        <dbReference type="ChEBI" id="CHEBI:29105"/>
        <label>1</label>
    </ligand>
</feature>
<keyword evidence="5 9" id="KW-0378">Hydrolase</keyword>
<dbReference type="GO" id="GO:0004177">
    <property type="term" value="F:aminopeptidase activity"/>
    <property type="evidence" value="ECO:0007669"/>
    <property type="project" value="UniProtKB-UniRule"/>
</dbReference>
<keyword evidence="2" id="KW-0031">Aminopeptidase</keyword>
<keyword evidence="4 8" id="KW-0479">Metal-binding</keyword>
<evidence type="ECO:0000256" key="8">
    <source>
        <dbReference type="PIRSR" id="PIRSR001123-2"/>
    </source>
</evidence>
<keyword evidence="3" id="KW-0645">Protease</keyword>
<evidence type="ECO:0000256" key="6">
    <source>
        <dbReference type="PIRNR" id="PIRNR001123"/>
    </source>
</evidence>